<evidence type="ECO:0000259" key="6">
    <source>
        <dbReference type="PROSITE" id="PS50110"/>
    </source>
</evidence>
<name>A0A7W5B3N2_9BACL</name>
<comment type="caution">
    <text evidence="7">The sequence shown here is derived from an EMBL/GenBank/DDBJ whole genome shotgun (WGS) entry which is preliminary data.</text>
</comment>
<gene>
    <name evidence="7" type="ORF">FHS18_005194</name>
</gene>
<dbReference type="PROSITE" id="PS01124">
    <property type="entry name" value="HTH_ARAC_FAMILY_2"/>
    <property type="match status" value="1"/>
</dbReference>
<evidence type="ECO:0000256" key="1">
    <source>
        <dbReference type="ARBA" id="ARBA00023015"/>
    </source>
</evidence>
<keyword evidence="3" id="KW-0804">Transcription</keyword>
<dbReference type="GO" id="GO:0000160">
    <property type="term" value="P:phosphorelay signal transduction system"/>
    <property type="evidence" value="ECO:0007669"/>
    <property type="project" value="InterPro"/>
</dbReference>
<dbReference type="PROSITE" id="PS50110">
    <property type="entry name" value="RESPONSE_REGULATORY"/>
    <property type="match status" value="1"/>
</dbReference>
<dbReference type="RefSeq" id="WP_246427904.1">
    <property type="nucleotide sequence ID" value="NZ_JACHXK010000016.1"/>
</dbReference>
<reference evidence="7 8" key="1">
    <citation type="submission" date="2020-08" db="EMBL/GenBank/DDBJ databases">
        <title>Genomic Encyclopedia of Type Strains, Phase III (KMG-III): the genomes of soil and plant-associated and newly described type strains.</title>
        <authorList>
            <person name="Whitman W."/>
        </authorList>
    </citation>
    <scope>NUCLEOTIDE SEQUENCE [LARGE SCALE GENOMIC DNA]</scope>
    <source>
        <strain evidence="7 8">CECT 5862</strain>
    </source>
</reference>
<dbReference type="InterPro" id="IPR018062">
    <property type="entry name" value="HTH_AraC-typ_CS"/>
</dbReference>
<dbReference type="Pfam" id="PF12833">
    <property type="entry name" value="HTH_18"/>
    <property type="match status" value="1"/>
</dbReference>
<keyword evidence="8" id="KW-1185">Reference proteome</keyword>
<dbReference type="Proteomes" id="UP000570361">
    <property type="component" value="Unassembled WGS sequence"/>
</dbReference>
<dbReference type="SUPFAM" id="SSF46689">
    <property type="entry name" value="Homeodomain-like"/>
    <property type="match status" value="2"/>
</dbReference>
<keyword evidence="4" id="KW-0597">Phosphoprotein</keyword>
<feature type="domain" description="Response regulatory" evidence="6">
    <location>
        <begin position="4"/>
        <end position="121"/>
    </location>
</feature>
<dbReference type="Gene3D" id="3.40.50.2300">
    <property type="match status" value="1"/>
</dbReference>
<protein>
    <submittedName>
        <fullName evidence="7">Two-component system response regulator YesN</fullName>
    </submittedName>
</protein>
<feature type="domain" description="HTH araC/xylS-type" evidence="5">
    <location>
        <begin position="374"/>
        <end position="472"/>
    </location>
</feature>
<dbReference type="EMBL" id="JACHXK010000016">
    <property type="protein sequence ID" value="MBB3113091.1"/>
    <property type="molecule type" value="Genomic_DNA"/>
</dbReference>
<sequence length="476" mass="54762">MLIRVLVVDDDNLVRRGLISSMPWASFGMQVVGEAANGEKALEFLAANQVELLLTDLAMPVMSGIELIRIVRERYPDLAVAVLTLHQDFEYIQEALRMGVIDYIAKIQLEIEKFEEVLGRIRARIVERRQNREEEGMPVTSDVCMDDDVYALLAIQDLTDPSSIRTVADSAGNWGAGVDPQVWMWLWAKSDSLIASVVEAVRVPPYPDGMDRSAWRMIHIRNAAGESRSAMEQRLAQYRQQELFYACDGTESDPIELSLQQLSEEQPAPGQEDIELARVSLHSFRWLQDEASFNDLIIQLRDLRLRIPTLIQLLYGCTVDWNRIYRTVNLAHITLPQRFYTWQEAISWLADFRQTALSISGRLQLSPEVSGSIMAAIRIVHDELEQPVFAIEVARRVNLSRSYFNQCFKELVGCSFNEFLRKARMDKAREYLEKTSYPIQWVAEHTGYADDKYFSRSFREQTGMLPSEYRQRHRQG</sequence>
<dbReference type="InterPro" id="IPR009057">
    <property type="entry name" value="Homeodomain-like_sf"/>
</dbReference>
<dbReference type="SMART" id="SM00448">
    <property type="entry name" value="REC"/>
    <property type="match status" value="1"/>
</dbReference>
<evidence type="ECO:0000256" key="2">
    <source>
        <dbReference type="ARBA" id="ARBA00023125"/>
    </source>
</evidence>
<dbReference type="GO" id="GO:0043565">
    <property type="term" value="F:sequence-specific DNA binding"/>
    <property type="evidence" value="ECO:0007669"/>
    <property type="project" value="InterPro"/>
</dbReference>
<dbReference type="SMART" id="SM00342">
    <property type="entry name" value="HTH_ARAC"/>
    <property type="match status" value="1"/>
</dbReference>
<keyword evidence="1" id="KW-0805">Transcription regulation</keyword>
<keyword evidence="2" id="KW-0238">DNA-binding</keyword>
<accession>A0A7W5B3N2</accession>
<dbReference type="PROSITE" id="PS00041">
    <property type="entry name" value="HTH_ARAC_FAMILY_1"/>
    <property type="match status" value="1"/>
</dbReference>
<dbReference type="GO" id="GO:0003700">
    <property type="term" value="F:DNA-binding transcription factor activity"/>
    <property type="evidence" value="ECO:0007669"/>
    <property type="project" value="InterPro"/>
</dbReference>
<evidence type="ECO:0000259" key="5">
    <source>
        <dbReference type="PROSITE" id="PS01124"/>
    </source>
</evidence>
<dbReference type="Gene3D" id="1.10.10.60">
    <property type="entry name" value="Homeodomain-like"/>
    <property type="match status" value="2"/>
</dbReference>
<dbReference type="PANTHER" id="PTHR43280:SF2">
    <property type="entry name" value="HTH-TYPE TRANSCRIPTIONAL REGULATOR EXSA"/>
    <property type="match status" value="1"/>
</dbReference>
<proteinExistence type="predicted"/>
<evidence type="ECO:0000256" key="4">
    <source>
        <dbReference type="PROSITE-ProRule" id="PRU00169"/>
    </source>
</evidence>
<evidence type="ECO:0000313" key="7">
    <source>
        <dbReference type="EMBL" id="MBB3113091.1"/>
    </source>
</evidence>
<dbReference type="PRINTS" id="PR00032">
    <property type="entry name" value="HTHARAC"/>
</dbReference>
<dbReference type="InterPro" id="IPR011006">
    <property type="entry name" value="CheY-like_superfamily"/>
</dbReference>
<dbReference type="CDD" id="cd17536">
    <property type="entry name" value="REC_YesN-like"/>
    <property type="match status" value="1"/>
</dbReference>
<feature type="modified residue" description="4-aspartylphosphate" evidence="4">
    <location>
        <position position="56"/>
    </location>
</feature>
<evidence type="ECO:0000256" key="3">
    <source>
        <dbReference type="ARBA" id="ARBA00023163"/>
    </source>
</evidence>
<dbReference type="AlphaFoldDB" id="A0A7W5B3N2"/>
<dbReference type="InterPro" id="IPR001789">
    <property type="entry name" value="Sig_transdc_resp-reg_receiver"/>
</dbReference>
<organism evidence="7 8">
    <name type="scientific">Paenibacillus phyllosphaerae</name>
    <dbReference type="NCBI Taxonomy" id="274593"/>
    <lineage>
        <taxon>Bacteria</taxon>
        <taxon>Bacillati</taxon>
        <taxon>Bacillota</taxon>
        <taxon>Bacilli</taxon>
        <taxon>Bacillales</taxon>
        <taxon>Paenibacillaceae</taxon>
        <taxon>Paenibacillus</taxon>
    </lineage>
</organism>
<dbReference type="SUPFAM" id="SSF52172">
    <property type="entry name" value="CheY-like"/>
    <property type="match status" value="1"/>
</dbReference>
<evidence type="ECO:0000313" key="8">
    <source>
        <dbReference type="Proteomes" id="UP000570361"/>
    </source>
</evidence>
<dbReference type="PANTHER" id="PTHR43280">
    <property type="entry name" value="ARAC-FAMILY TRANSCRIPTIONAL REGULATOR"/>
    <property type="match status" value="1"/>
</dbReference>
<dbReference type="Pfam" id="PF00072">
    <property type="entry name" value="Response_reg"/>
    <property type="match status" value="1"/>
</dbReference>
<dbReference type="InterPro" id="IPR020449">
    <property type="entry name" value="Tscrpt_reg_AraC-type_HTH"/>
</dbReference>
<dbReference type="InterPro" id="IPR018060">
    <property type="entry name" value="HTH_AraC"/>
</dbReference>